<dbReference type="EMBL" id="JAUSUC010000026">
    <property type="protein sequence ID" value="MDQ0215759.1"/>
    <property type="molecule type" value="Genomic_DNA"/>
</dbReference>
<name>A0AAJ1SZY2_9BACI</name>
<gene>
    <name evidence="1" type="ORF">J2S13_002179</name>
</gene>
<comment type="caution">
    <text evidence="1">The sequence shown here is derived from an EMBL/GenBank/DDBJ whole genome shotgun (WGS) entry which is preliminary data.</text>
</comment>
<accession>A0AAJ1SZY2</accession>
<evidence type="ECO:0000313" key="1">
    <source>
        <dbReference type="EMBL" id="MDQ0215759.1"/>
    </source>
</evidence>
<sequence>MKPSKKAKWIIGAATVSFSALVLTQMGNDEEIKDPIQPEIMIDDSLSEKEKELLSLDWVNFEPVSEQQYQSDRTTRRS</sequence>
<dbReference type="AlphaFoldDB" id="A0AAJ1SZY2"/>
<reference evidence="1" key="1">
    <citation type="submission" date="2023-07" db="EMBL/GenBank/DDBJ databases">
        <title>Genomic Encyclopedia of Type Strains, Phase IV (KMG-IV): sequencing the most valuable type-strain genomes for metagenomic binning, comparative biology and taxonomic classification.</title>
        <authorList>
            <person name="Goeker M."/>
        </authorList>
    </citation>
    <scope>NUCLEOTIDE SEQUENCE</scope>
    <source>
        <strain evidence="1">DSM 23947</strain>
    </source>
</reference>
<proteinExistence type="predicted"/>
<dbReference type="Proteomes" id="UP001237207">
    <property type="component" value="Unassembled WGS sequence"/>
</dbReference>
<organism evidence="1 2">
    <name type="scientific">Oikeobacillus pervagus</name>
    <dbReference type="NCBI Taxonomy" id="1325931"/>
    <lineage>
        <taxon>Bacteria</taxon>
        <taxon>Bacillati</taxon>
        <taxon>Bacillota</taxon>
        <taxon>Bacilli</taxon>
        <taxon>Bacillales</taxon>
        <taxon>Bacillaceae</taxon>
        <taxon>Oikeobacillus</taxon>
    </lineage>
</organism>
<protein>
    <submittedName>
        <fullName evidence="1">Uncharacterized protein</fullName>
    </submittedName>
</protein>
<evidence type="ECO:0000313" key="2">
    <source>
        <dbReference type="Proteomes" id="UP001237207"/>
    </source>
</evidence>
<dbReference type="RefSeq" id="WP_307257761.1">
    <property type="nucleotide sequence ID" value="NZ_JAUSUC010000026.1"/>
</dbReference>
<keyword evidence="2" id="KW-1185">Reference proteome</keyword>